<dbReference type="InterPro" id="IPR000620">
    <property type="entry name" value="EamA_dom"/>
</dbReference>
<feature type="domain" description="EamA" evidence="2">
    <location>
        <begin position="22"/>
        <end position="154"/>
    </location>
</feature>
<dbReference type="PANTHER" id="PTHR22911:SF79">
    <property type="entry name" value="MOBA-LIKE NTP TRANSFERASE DOMAIN-CONTAINING PROTEIN"/>
    <property type="match status" value="1"/>
</dbReference>
<evidence type="ECO:0000256" key="1">
    <source>
        <dbReference type="SAM" id="Phobius"/>
    </source>
</evidence>
<keyword evidence="4" id="KW-1185">Reference proteome</keyword>
<evidence type="ECO:0000313" key="4">
    <source>
        <dbReference type="Proteomes" id="UP000192917"/>
    </source>
</evidence>
<dbReference type="EMBL" id="FWZX01000001">
    <property type="protein sequence ID" value="SME87742.1"/>
    <property type="molecule type" value="Genomic_DNA"/>
</dbReference>
<protein>
    <submittedName>
        <fullName evidence="3">Threonine/homoserine efflux transporter RhtA</fullName>
    </submittedName>
</protein>
<keyword evidence="1" id="KW-0812">Transmembrane</keyword>
<keyword evidence="1" id="KW-0472">Membrane</keyword>
<proteinExistence type="predicted"/>
<dbReference type="Proteomes" id="UP000192917">
    <property type="component" value="Unassembled WGS sequence"/>
</dbReference>
<feature type="transmembrane region" description="Helical" evidence="1">
    <location>
        <begin position="165"/>
        <end position="184"/>
    </location>
</feature>
<accession>A0A1Y6B336</accession>
<feature type="transmembrane region" description="Helical" evidence="1">
    <location>
        <begin position="21"/>
        <end position="43"/>
    </location>
</feature>
<feature type="transmembrane region" description="Helical" evidence="1">
    <location>
        <begin position="265"/>
        <end position="283"/>
    </location>
</feature>
<dbReference type="AlphaFoldDB" id="A0A1Y6B336"/>
<feature type="transmembrane region" description="Helical" evidence="1">
    <location>
        <begin position="196"/>
        <end position="220"/>
    </location>
</feature>
<name>A0A1Y6B336_9PROT</name>
<feature type="domain" description="EamA" evidence="2">
    <location>
        <begin position="166"/>
        <end position="305"/>
    </location>
</feature>
<sequence length="310" mass="31555">MTGTGTARSVELAPAPAADPALGQLLALISACCFGTITALAALSYREGATPQTVLLLRFGLGALVFAGLCLARRRPLLLPPAARPAAWLTGACWFVASAGYLGSVRFIPVGLAAIIFFTFPILTALGEAALERRAPRPRELALMLLAFTGLALAIGPSFGTLSPLGLALIAAGAGGAAGLFLSMRRIVVEHEPMTVLVQLNLAAGLLCGLTLLALGGWSLPPVPAGAAPGPWTGWIALAVATGGYLVAVFLQSGSVRHAGPSRSALFFNLEPLVTIGGAALLLGERLSLQQAAGGLLVLTALVLAGRRRS</sequence>
<reference evidence="3 4" key="1">
    <citation type="submission" date="2017-04" db="EMBL/GenBank/DDBJ databases">
        <authorList>
            <person name="Afonso C.L."/>
            <person name="Miller P.J."/>
            <person name="Scott M.A."/>
            <person name="Spackman E."/>
            <person name="Goraichik I."/>
            <person name="Dimitrov K.M."/>
            <person name="Suarez D.L."/>
            <person name="Swayne D.E."/>
        </authorList>
    </citation>
    <scope>NUCLEOTIDE SEQUENCE [LARGE SCALE GENOMIC DNA]</scope>
    <source>
        <strain evidence="3 4">USBA 355</strain>
    </source>
</reference>
<dbReference type="PANTHER" id="PTHR22911">
    <property type="entry name" value="ACYL-MALONYL CONDENSING ENZYME-RELATED"/>
    <property type="match status" value="1"/>
</dbReference>
<evidence type="ECO:0000313" key="3">
    <source>
        <dbReference type="EMBL" id="SME87742.1"/>
    </source>
</evidence>
<feature type="transmembrane region" description="Helical" evidence="1">
    <location>
        <begin position="55"/>
        <end position="73"/>
    </location>
</feature>
<dbReference type="SUPFAM" id="SSF103481">
    <property type="entry name" value="Multidrug resistance efflux transporter EmrE"/>
    <property type="match status" value="2"/>
</dbReference>
<feature type="transmembrane region" description="Helical" evidence="1">
    <location>
        <begin position="141"/>
        <end position="159"/>
    </location>
</feature>
<evidence type="ECO:0000259" key="2">
    <source>
        <dbReference type="Pfam" id="PF00892"/>
    </source>
</evidence>
<organism evidence="3 4">
    <name type="scientific">Tistlia consotensis USBA 355</name>
    <dbReference type="NCBI Taxonomy" id="560819"/>
    <lineage>
        <taxon>Bacteria</taxon>
        <taxon>Pseudomonadati</taxon>
        <taxon>Pseudomonadota</taxon>
        <taxon>Alphaproteobacteria</taxon>
        <taxon>Rhodospirillales</taxon>
        <taxon>Rhodovibrionaceae</taxon>
        <taxon>Tistlia</taxon>
    </lineage>
</organism>
<gene>
    <name evidence="3" type="ORF">SAMN05428998_1015</name>
</gene>
<dbReference type="STRING" id="560819.SAMN05428998_1015"/>
<feature type="transmembrane region" description="Helical" evidence="1">
    <location>
        <begin position="108"/>
        <end position="129"/>
    </location>
</feature>
<dbReference type="Pfam" id="PF00892">
    <property type="entry name" value="EamA"/>
    <property type="match status" value="2"/>
</dbReference>
<feature type="transmembrane region" description="Helical" evidence="1">
    <location>
        <begin position="85"/>
        <end position="102"/>
    </location>
</feature>
<dbReference type="RefSeq" id="WP_085120383.1">
    <property type="nucleotide sequence ID" value="NZ_FWZX01000001.1"/>
</dbReference>
<dbReference type="GO" id="GO:0016020">
    <property type="term" value="C:membrane"/>
    <property type="evidence" value="ECO:0007669"/>
    <property type="project" value="InterPro"/>
</dbReference>
<keyword evidence="1" id="KW-1133">Transmembrane helix</keyword>
<dbReference type="InterPro" id="IPR037185">
    <property type="entry name" value="EmrE-like"/>
</dbReference>
<feature type="transmembrane region" description="Helical" evidence="1">
    <location>
        <begin position="232"/>
        <end position="253"/>
    </location>
</feature>
<feature type="transmembrane region" description="Helical" evidence="1">
    <location>
        <begin position="289"/>
        <end position="306"/>
    </location>
</feature>